<dbReference type="EMBL" id="JARXVC010000019">
    <property type="protein sequence ID" value="MDH6284209.1"/>
    <property type="molecule type" value="Genomic_DNA"/>
</dbReference>
<dbReference type="InterPro" id="IPR029058">
    <property type="entry name" value="AB_hydrolase_fold"/>
</dbReference>
<sequence>MTYRNRFLLRQLANAALTANALRPVPGMPLSVPTFLSGWLTAELAPQLLATTVADAAIHVARRGIRTRGDVAALAAAGLSTAGLAAVIATGRGARSEVESALASALGPDYRSVAGRSGAVADVSWRQLALPFRMRRADVVRVPNLAYAPGGARFRVDIYHRRDVPVDAPILLQIHGGGWVIGSKDHQGIPLMLEMASRGWVCAAINYPLSPKAVWPAHLIAIKRAVAWLRANASTYGGDPDFVAVTGGSAGGHLAAMLALTEGDPALQPGFEDADTSVQACAPHYGVYDFAGETGIKATRQRVESGLMPMVLGKNAQFPEDYEAASPLNHLRPDAPPFFVVHGISDSFIPVAEAREFVRRSREVSENPVAFAELRGAQHAFDIFPSIRSAAVAQGVADFLDWTRARQLSGEVTATEAAG</sequence>
<evidence type="ECO:0000313" key="4">
    <source>
        <dbReference type="Proteomes" id="UP001160334"/>
    </source>
</evidence>
<dbReference type="InterPro" id="IPR050300">
    <property type="entry name" value="GDXG_lipolytic_enzyme"/>
</dbReference>
<dbReference type="Pfam" id="PF20434">
    <property type="entry name" value="BD-FAE"/>
    <property type="match status" value="1"/>
</dbReference>
<name>A0ABT6MIR8_9NOCA</name>
<dbReference type="PANTHER" id="PTHR48081">
    <property type="entry name" value="AB HYDROLASE SUPERFAMILY PROTEIN C4A8.06C"/>
    <property type="match status" value="1"/>
</dbReference>
<dbReference type="Gene3D" id="3.40.50.1820">
    <property type="entry name" value="alpha/beta hydrolase"/>
    <property type="match status" value="1"/>
</dbReference>
<dbReference type="InterPro" id="IPR049492">
    <property type="entry name" value="BD-FAE-like_dom"/>
</dbReference>
<protein>
    <submittedName>
        <fullName evidence="3">Acetyl esterase/lipase</fullName>
    </submittedName>
</protein>
<evidence type="ECO:0000313" key="3">
    <source>
        <dbReference type="EMBL" id="MDH6284209.1"/>
    </source>
</evidence>
<proteinExistence type="predicted"/>
<accession>A0ABT6MIR8</accession>
<comment type="caution">
    <text evidence="3">The sequence shown here is derived from an EMBL/GenBank/DDBJ whole genome shotgun (WGS) entry which is preliminary data.</text>
</comment>
<keyword evidence="4" id="KW-1185">Reference proteome</keyword>
<evidence type="ECO:0000259" key="2">
    <source>
        <dbReference type="Pfam" id="PF20434"/>
    </source>
</evidence>
<dbReference type="Proteomes" id="UP001160334">
    <property type="component" value="Unassembled WGS sequence"/>
</dbReference>
<evidence type="ECO:0000256" key="1">
    <source>
        <dbReference type="ARBA" id="ARBA00022801"/>
    </source>
</evidence>
<keyword evidence="1" id="KW-0378">Hydrolase</keyword>
<reference evidence="3 4" key="1">
    <citation type="submission" date="2023-04" db="EMBL/GenBank/DDBJ databases">
        <title>Forest soil microbial communities from Buena Vista Peninsula, Colon Province, Panama.</title>
        <authorList>
            <person name="Bouskill N."/>
        </authorList>
    </citation>
    <scope>NUCLEOTIDE SEQUENCE [LARGE SCALE GENOMIC DNA]</scope>
    <source>
        <strain evidence="3 4">CFH S0262</strain>
    </source>
</reference>
<dbReference type="PANTHER" id="PTHR48081:SF33">
    <property type="entry name" value="KYNURENINE FORMAMIDASE"/>
    <property type="match status" value="1"/>
</dbReference>
<gene>
    <name evidence="3" type="ORF">M2280_005461</name>
</gene>
<organism evidence="3 4">
    <name type="scientific">Prescottella agglutinans</name>
    <dbReference type="NCBI Taxonomy" id="1644129"/>
    <lineage>
        <taxon>Bacteria</taxon>
        <taxon>Bacillati</taxon>
        <taxon>Actinomycetota</taxon>
        <taxon>Actinomycetes</taxon>
        <taxon>Mycobacteriales</taxon>
        <taxon>Nocardiaceae</taxon>
        <taxon>Prescottella</taxon>
    </lineage>
</organism>
<dbReference type="SUPFAM" id="SSF53474">
    <property type="entry name" value="alpha/beta-Hydrolases"/>
    <property type="match status" value="1"/>
</dbReference>
<feature type="domain" description="BD-FAE-like" evidence="2">
    <location>
        <begin position="157"/>
        <end position="358"/>
    </location>
</feature>